<accession>A0ABS0ZCT7</accession>
<evidence type="ECO:0000313" key="3">
    <source>
        <dbReference type="EMBL" id="MBJ7551484.1"/>
    </source>
</evidence>
<dbReference type="Pfam" id="PF13432">
    <property type="entry name" value="TPR_16"/>
    <property type="match status" value="1"/>
</dbReference>
<feature type="signal peptide" evidence="2">
    <location>
        <begin position="1"/>
        <end position="23"/>
    </location>
</feature>
<gene>
    <name evidence="3" type="ORF">JHD44_12390</name>
</gene>
<dbReference type="RefSeq" id="WP_199463077.1">
    <property type="nucleotide sequence ID" value="NZ_JAEMUH010000011.1"/>
</dbReference>
<dbReference type="EMBL" id="JAEMUH010000011">
    <property type="protein sequence ID" value="MBJ7551484.1"/>
    <property type="molecule type" value="Genomic_DNA"/>
</dbReference>
<feature type="compositionally biased region" description="Polar residues" evidence="1">
    <location>
        <begin position="463"/>
        <end position="476"/>
    </location>
</feature>
<feature type="chain" id="PRO_5047407092" evidence="2">
    <location>
        <begin position="24"/>
        <end position="548"/>
    </location>
</feature>
<evidence type="ECO:0000256" key="2">
    <source>
        <dbReference type="SAM" id="SignalP"/>
    </source>
</evidence>
<evidence type="ECO:0000313" key="4">
    <source>
        <dbReference type="Proteomes" id="UP000598488"/>
    </source>
</evidence>
<dbReference type="PROSITE" id="PS51257">
    <property type="entry name" value="PROKAR_LIPOPROTEIN"/>
    <property type="match status" value="1"/>
</dbReference>
<evidence type="ECO:0000256" key="1">
    <source>
        <dbReference type="SAM" id="MobiDB-lite"/>
    </source>
</evidence>
<feature type="compositionally biased region" description="Polar residues" evidence="1">
    <location>
        <begin position="309"/>
        <end position="327"/>
    </location>
</feature>
<dbReference type="Gene3D" id="1.25.40.10">
    <property type="entry name" value="Tetratricopeptide repeat domain"/>
    <property type="match status" value="1"/>
</dbReference>
<dbReference type="InterPro" id="IPR011990">
    <property type="entry name" value="TPR-like_helical_dom_sf"/>
</dbReference>
<sequence length="548" mass="59918">MVKVIGFSIGILLLSGCAMTPNANTSSAPLSDNSRLNEAFLEQSKNYPRLIDLYKEQLKQKENADTRLKLAQIYVDTKDFESALFTLMPMIRDADAPASVFYLQGVSLYGVGKLEQAQQSLLIAVKRAPDDAKTVNMLGVVQAEQGDLVDARQSFLSARGLMYDDITVKNNLALLDMIEGDFKQAAARLMPIYIANPAKVDAQVKANLAIIVSKLGSFESLKSIYSGKYSEAELFEIFQNLRASEPATRTSTKAISSKTNVSQPIKSSQSVIQPQFESTVAAQSEMASSSDAQPQPSSQTDRVQPMASVASNSLSSMPARQASVSSEKQTDGSMLKLPAIDEAIDSELNTEIERPSSVLLSELVTPTFEESMVLPGSQALMPNTDVTRKEERRSFTELTGISRRYETTVEPLSEVEVNPLVPPQKLQPVVNSTFNEQSKDEQATKESEFSSLMGIERRYASAAPQSVETSLQTSSLEDTDEPTAPEGAKIWSKPEVSNNASAEHDFVKLATYSLVSDGVSEIPVAQFRHRGYLIDVTFDEQGNMINVE</sequence>
<organism evidence="3 4">
    <name type="scientific">Marinomonas ostreistagni</name>
    <dbReference type="NCBI Taxonomy" id="359209"/>
    <lineage>
        <taxon>Bacteria</taxon>
        <taxon>Pseudomonadati</taxon>
        <taxon>Pseudomonadota</taxon>
        <taxon>Gammaproteobacteria</taxon>
        <taxon>Oceanospirillales</taxon>
        <taxon>Oceanospirillaceae</taxon>
        <taxon>Marinomonas</taxon>
    </lineage>
</organism>
<feature type="compositionally biased region" description="Polar residues" evidence="1">
    <location>
        <begin position="248"/>
        <end position="286"/>
    </location>
</feature>
<comment type="caution">
    <text evidence="3">The sequence shown here is derived from an EMBL/GenBank/DDBJ whole genome shotgun (WGS) entry which is preliminary data.</text>
</comment>
<feature type="compositionally biased region" description="Low complexity" evidence="1">
    <location>
        <begin position="287"/>
        <end position="299"/>
    </location>
</feature>
<feature type="region of interest" description="Disordered" evidence="1">
    <location>
        <begin position="248"/>
        <end position="334"/>
    </location>
</feature>
<reference evidence="3 4" key="1">
    <citation type="submission" date="2020-12" db="EMBL/GenBank/DDBJ databases">
        <title>Comparative genome analysis of fungal antagonists Marinomonas ostreistagni 398 and M. spartinae 468.</title>
        <authorList>
            <person name="Fields J.L."/>
            <person name="Mavrodi O.V."/>
            <person name="Biber P.D."/>
            <person name="Indest K.J."/>
            <person name="Mavrodi D.V."/>
        </authorList>
    </citation>
    <scope>NUCLEOTIDE SEQUENCE [LARGE SCALE GENOMIC DNA]</scope>
    <source>
        <strain evidence="3 4">USM7</strain>
    </source>
</reference>
<dbReference type="Proteomes" id="UP000598488">
    <property type="component" value="Unassembled WGS sequence"/>
</dbReference>
<feature type="region of interest" description="Disordered" evidence="1">
    <location>
        <begin position="460"/>
        <end position="492"/>
    </location>
</feature>
<keyword evidence="4" id="KW-1185">Reference proteome</keyword>
<dbReference type="SUPFAM" id="SSF48452">
    <property type="entry name" value="TPR-like"/>
    <property type="match status" value="1"/>
</dbReference>
<keyword evidence="2" id="KW-0732">Signal</keyword>
<protein>
    <submittedName>
        <fullName evidence="3">Tetratricopeptide repeat protein</fullName>
    </submittedName>
</protein>
<name>A0ABS0ZCT7_9GAMM</name>
<proteinExistence type="predicted"/>